<dbReference type="CDD" id="cd07377">
    <property type="entry name" value="WHTH_GntR"/>
    <property type="match status" value="1"/>
</dbReference>
<keyword evidence="3" id="KW-0804">Transcription</keyword>
<sequence length="251" mass="28732">MNKPVQTPNRDHPSIPVYIQIAENLLDQIESGVLSPGDRLPPERELSEKLGVNRLTLRRALQKLEIQGLLNRRQGAGTYVSEPKIEQPAEFIISFTKGMQRRGYIPGAKIVKFENQPVEKSSADDLGLSTSDRVYHIFRLRLINQEPVLLERLTIPAHRFPGFDRHDLATRSLYEVMETEYGITALRARQSLEPVIALNYEAELLDVLLGAPLMLQRRLSFDQDDLPIEYGKDLYRGDRFRFVTEIAPLEI</sequence>
<evidence type="ECO:0000256" key="2">
    <source>
        <dbReference type="ARBA" id="ARBA00023125"/>
    </source>
</evidence>
<evidence type="ECO:0000313" key="5">
    <source>
        <dbReference type="EMBL" id="MBC8334146.1"/>
    </source>
</evidence>
<dbReference type="Proteomes" id="UP000614469">
    <property type="component" value="Unassembled WGS sequence"/>
</dbReference>
<dbReference type="SMART" id="SM00866">
    <property type="entry name" value="UTRA"/>
    <property type="match status" value="1"/>
</dbReference>
<name>A0A8J6NG89_9CHLR</name>
<organism evidence="5 6">
    <name type="scientific">Candidatus Desulfolinea nitratireducens</name>
    <dbReference type="NCBI Taxonomy" id="2841698"/>
    <lineage>
        <taxon>Bacteria</taxon>
        <taxon>Bacillati</taxon>
        <taxon>Chloroflexota</taxon>
        <taxon>Anaerolineae</taxon>
        <taxon>Anaerolineales</taxon>
        <taxon>Anaerolineales incertae sedis</taxon>
        <taxon>Candidatus Desulfolinea</taxon>
    </lineage>
</organism>
<dbReference type="FunFam" id="1.10.10.10:FF:000079">
    <property type="entry name" value="GntR family transcriptional regulator"/>
    <property type="match status" value="1"/>
</dbReference>
<accession>A0A8J6NG89</accession>
<dbReference type="InterPro" id="IPR000524">
    <property type="entry name" value="Tscrpt_reg_HTH_GntR"/>
</dbReference>
<dbReference type="Gene3D" id="3.40.1410.10">
    <property type="entry name" value="Chorismate lyase-like"/>
    <property type="match status" value="1"/>
</dbReference>
<dbReference type="PROSITE" id="PS50949">
    <property type="entry name" value="HTH_GNTR"/>
    <property type="match status" value="1"/>
</dbReference>
<reference evidence="5 6" key="1">
    <citation type="submission" date="2020-08" db="EMBL/GenBank/DDBJ databases">
        <title>Bridging the membrane lipid divide: bacteria of the FCB group superphylum have the potential to synthesize archaeal ether lipids.</title>
        <authorList>
            <person name="Villanueva L."/>
            <person name="Von Meijenfeldt F.A.B."/>
            <person name="Westbye A.B."/>
            <person name="Yadav S."/>
            <person name="Hopmans E.C."/>
            <person name="Dutilh B.E."/>
            <person name="Sinninghe Damste J.S."/>
        </authorList>
    </citation>
    <scope>NUCLEOTIDE SEQUENCE [LARGE SCALE GENOMIC DNA]</scope>
    <source>
        <strain evidence="5">NIOZ-UU36</strain>
    </source>
</reference>
<dbReference type="Pfam" id="PF00392">
    <property type="entry name" value="GntR"/>
    <property type="match status" value="1"/>
</dbReference>
<dbReference type="Pfam" id="PF07702">
    <property type="entry name" value="UTRA"/>
    <property type="match status" value="1"/>
</dbReference>
<dbReference type="InterPro" id="IPR050679">
    <property type="entry name" value="Bact_HTH_transcr_reg"/>
</dbReference>
<dbReference type="InterPro" id="IPR011663">
    <property type="entry name" value="UTRA"/>
</dbReference>
<evidence type="ECO:0000313" key="6">
    <source>
        <dbReference type="Proteomes" id="UP000614469"/>
    </source>
</evidence>
<proteinExistence type="predicted"/>
<dbReference type="SMART" id="SM00345">
    <property type="entry name" value="HTH_GNTR"/>
    <property type="match status" value="1"/>
</dbReference>
<dbReference type="AlphaFoldDB" id="A0A8J6NG89"/>
<dbReference type="InterPro" id="IPR036390">
    <property type="entry name" value="WH_DNA-bd_sf"/>
</dbReference>
<dbReference type="GO" id="GO:0003677">
    <property type="term" value="F:DNA binding"/>
    <property type="evidence" value="ECO:0007669"/>
    <property type="project" value="UniProtKB-KW"/>
</dbReference>
<dbReference type="SUPFAM" id="SSF46785">
    <property type="entry name" value="Winged helix' DNA-binding domain"/>
    <property type="match status" value="1"/>
</dbReference>
<dbReference type="Gene3D" id="1.10.10.10">
    <property type="entry name" value="Winged helix-like DNA-binding domain superfamily/Winged helix DNA-binding domain"/>
    <property type="match status" value="1"/>
</dbReference>
<dbReference type="SUPFAM" id="SSF64288">
    <property type="entry name" value="Chorismate lyase-like"/>
    <property type="match status" value="1"/>
</dbReference>
<dbReference type="GO" id="GO:0045892">
    <property type="term" value="P:negative regulation of DNA-templated transcription"/>
    <property type="evidence" value="ECO:0007669"/>
    <property type="project" value="TreeGrafter"/>
</dbReference>
<dbReference type="PANTHER" id="PTHR44846">
    <property type="entry name" value="MANNOSYL-D-GLYCERATE TRANSPORT/METABOLISM SYSTEM REPRESSOR MNGR-RELATED"/>
    <property type="match status" value="1"/>
</dbReference>
<dbReference type="InterPro" id="IPR028978">
    <property type="entry name" value="Chorismate_lyase_/UTRA_dom_sf"/>
</dbReference>
<comment type="caution">
    <text evidence="5">The sequence shown here is derived from an EMBL/GenBank/DDBJ whole genome shotgun (WGS) entry which is preliminary data.</text>
</comment>
<gene>
    <name evidence="5" type="ORF">H8E29_02680</name>
</gene>
<dbReference type="EMBL" id="JACNJN010000050">
    <property type="protein sequence ID" value="MBC8334146.1"/>
    <property type="molecule type" value="Genomic_DNA"/>
</dbReference>
<feature type="domain" description="HTH gntR-type" evidence="4">
    <location>
        <begin position="15"/>
        <end position="83"/>
    </location>
</feature>
<dbReference type="PANTHER" id="PTHR44846:SF1">
    <property type="entry name" value="MANNOSYL-D-GLYCERATE TRANSPORT_METABOLISM SYSTEM REPRESSOR MNGR-RELATED"/>
    <property type="match status" value="1"/>
</dbReference>
<keyword evidence="2" id="KW-0238">DNA-binding</keyword>
<evidence type="ECO:0000256" key="3">
    <source>
        <dbReference type="ARBA" id="ARBA00023163"/>
    </source>
</evidence>
<protein>
    <submittedName>
        <fullName evidence="5">GntR family transcriptional regulator</fullName>
    </submittedName>
</protein>
<evidence type="ECO:0000256" key="1">
    <source>
        <dbReference type="ARBA" id="ARBA00023015"/>
    </source>
</evidence>
<dbReference type="InterPro" id="IPR036388">
    <property type="entry name" value="WH-like_DNA-bd_sf"/>
</dbReference>
<dbReference type="GO" id="GO:0003700">
    <property type="term" value="F:DNA-binding transcription factor activity"/>
    <property type="evidence" value="ECO:0007669"/>
    <property type="project" value="InterPro"/>
</dbReference>
<keyword evidence="1" id="KW-0805">Transcription regulation</keyword>
<evidence type="ECO:0000259" key="4">
    <source>
        <dbReference type="PROSITE" id="PS50949"/>
    </source>
</evidence>
<dbReference type="PRINTS" id="PR00035">
    <property type="entry name" value="HTHGNTR"/>
</dbReference>